<evidence type="ECO:0000313" key="2">
    <source>
        <dbReference type="Proteomes" id="UP000030649"/>
    </source>
</evidence>
<dbReference type="Proteomes" id="UP000030649">
    <property type="component" value="Unassembled WGS sequence"/>
</dbReference>
<organism evidence="1 2">
    <name type="scientific">Haloquadratum walsbyi J07HQW1</name>
    <dbReference type="NCBI Taxonomy" id="1238424"/>
    <lineage>
        <taxon>Archaea</taxon>
        <taxon>Methanobacteriati</taxon>
        <taxon>Methanobacteriota</taxon>
        <taxon>Stenosarchaea group</taxon>
        <taxon>Halobacteria</taxon>
        <taxon>Halobacteriales</taxon>
        <taxon>Haloferacaceae</taxon>
        <taxon>Haloquadratum</taxon>
    </lineage>
</organism>
<dbReference type="HOGENOM" id="CLU_2748098_0_0_2"/>
<dbReference type="AlphaFoldDB" id="U1MNN8"/>
<protein>
    <submittedName>
        <fullName evidence="1">Uncharacterized protein</fullName>
    </submittedName>
</protein>
<evidence type="ECO:0000313" key="1">
    <source>
        <dbReference type="EMBL" id="ERG91469.1"/>
    </source>
</evidence>
<proteinExistence type="predicted"/>
<dbReference type="EMBL" id="KE356560">
    <property type="protein sequence ID" value="ERG91469.1"/>
    <property type="molecule type" value="Genomic_DNA"/>
</dbReference>
<accession>U1MNN8</accession>
<name>U1MNN8_9EURY</name>
<reference evidence="1 2" key="1">
    <citation type="journal article" date="2013" name="PLoS ONE">
        <title>Assembly-driven community genomics of a hypersaline microbial ecosystem.</title>
        <authorList>
            <person name="Podell S."/>
            <person name="Ugalde J.A."/>
            <person name="Narasingarao P."/>
            <person name="Banfield J.F."/>
            <person name="Heidelberg K.B."/>
            <person name="Allen E.E."/>
        </authorList>
    </citation>
    <scope>NUCLEOTIDE SEQUENCE [LARGE SCALE GENOMIC DNA]</scope>
    <source>
        <strain evidence="2">J07HQW1</strain>
    </source>
</reference>
<gene>
    <name evidence="1" type="ORF">J07HQW1_01503</name>
</gene>
<sequence>MVEACRESVLIPSHNTVVVDDPLSLVGFLDLLNVPSHKAITVTHEQNTRWSQSRKAEAEAKAKIELFFTT</sequence>